<dbReference type="CDD" id="cd02440">
    <property type="entry name" value="AdoMet_MTases"/>
    <property type="match status" value="1"/>
</dbReference>
<dbReference type="Pfam" id="PF17827">
    <property type="entry name" value="PrmC_N"/>
    <property type="match status" value="1"/>
</dbReference>
<evidence type="ECO:0000313" key="8">
    <source>
        <dbReference type="EMBL" id="KAK4887730.1"/>
    </source>
</evidence>
<dbReference type="AlphaFoldDB" id="A0AAN7ST48"/>
<evidence type="ECO:0000256" key="5">
    <source>
        <dbReference type="ARBA" id="ARBA00048391"/>
    </source>
</evidence>
<organism evidence="8 9">
    <name type="scientific">Aquatica leii</name>
    <dbReference type="NCBI Taxonomy" id="1421715"/>
    <lineage>
        <taxon>Eukaryota</taxon>
        <taxon>Metazoa</taxon>
        <taxon>Ecdysozoa</taxon>
        <taxon>Arthropoda</taxon>
        <taxon>Hexapoda</taxon>
        <taxon>Insecta</taxon>
        <taxon>Pterygota</taxon>
        <taxon>Neoptera</taxon>
        <taxon>Endopterygota</taxon>
        <taxon>Coleoptera</taxon>
        <taxon>Polyphaga</taxon>
        <taxon>Elateriformia</taxon>
        <taxon>Elateroidea</taxon>
        <taxon>Lampyridae</taxon>
        <taxon>Luciolinae</taxon>
        <taxon>Aquatica</taxon>
    </lineage>
</organism>
<dbReference type="GO" id="GO:0102559">
    <property type="term" value="F:peptide chain release factor N(5)-glutamine methyltransferase activity"/>
    <property type="evidence" value="ECO:0007669"/>
    <property type="project" value="UniProtKB-EC"/>
</dbReference>
<dbReference type="Gene3D" id="3.40.50.150">
    <property type="entry name" value="Vaccinia Virus protein VP39"/>
    <property type="match status" value="1"/>
</dbReference>
<accession>A0AAN7ST48</accession>
<dbReference type="InterPro" id="IPR002052">
    <property type="entry name" value="DNA_methylase_N6_adenine_CS"/>
</dbReference>
<dbReference type="PANTHER" id="PTHR18895:SF74">
    <property type="entry name" value="MTRF1L RELEASE FACTOR GLUTAMINE METHYLTRANSFERASE"/>
    <property type="match status" value="1"/>
</dbReference>
<dbReference type="Pfam" id="PF05175">
    <property type="entry name" value="MTS"/>
    <property type="match status" value="1"/>
</dbReference>
<feature type="domain" description="Methyltransferase small" evidence="6">
    <location>
        <begin position="157"/>
        <end position="250"/>
    </location>
</feature>
<dbReference type="EC" id="2.1.1.297" evidence="1"/>
<dbReference type="PROSITE" id="PS00092">
    <property type="entry name" value="N6_MTASE"/>
    <property type="match status" value="1"/>
</dbReference>
<dbReference type="NCBIfam" id="TIGR03534">
    <property type="entry name" value="RF_mod_PrmC"/>
    <property type="match status" value="1"/>
</dbReference>
<gene>
    <name evidence="8" type="ORF">RN001_004001</name>
</gene>
<name>A0AAN7ST48_9COLE</name>
<evidence type="ECO:0000256" key="1">
    <source>
        <dbReference type="ARBA" id="ARBA00012771"/>
    </source>
</evidence>
<dbReference type="SUPFAM" id="SSF53335">
    <property type="entry name" value="S-adenosyl-L-methionine-dependent methyltransferases"/>
    <property type="match status" value="1"/>
</dbReference>
<dbReference type="PANTHER" id="PTHR18895">
    <property type="entry name" value="HEMK METHYLTRANSFERASE"/>
    <property type="match status" value="1"/>
</dbReference>
<protein>
    <recommendedName>
        <fullName evidence="1">peptide chain release factor N(5)-glutamine methyltransferase</fullName>
        <ecNumber evidence="1">2.1.1.297</ecNumber>
    </recommendedName>
</protein>
<dbReference type="GO" id="GO:0005739">
    <property type="term" value="C:mitochondrion"/>
    <property type="evidence" value="ECO:0007669"/>
    <property type="project" value="TreeGrafter"/>
</dbReference>
<evidence type="ECO:0000256" key="3">
    <source>
        <dbReference type="ARBA" id="ARBA00022679"/>
    </source>
</evidence>
<dbReference type="EMBL" id="JARPUR010000001">
    <property type="protein sequence ID" value="KAK4887730.1"/>
    <property type="molecule type" value="Genomic_DNA"/>
</dbReference>
<keyword evidence="4" id="KW-0949">S-adenosyl-L-methionine</keyword>
<proteinExistence type="predicted"/>
<dbReference type="InterPro" id="IPR029063">
    <property type="entry name" value="SAM-dependent_MTases_sf"/>
</dbReference>
<evidence type="ECO:0000313" key="9">
    <source>
        <dbReference type="Proteomes" id="UP001353858"/>
    </source>
</evidence>
<feature type="domain" description="Release factor glutamine methyltransferase N-terminal" evidence="7">
    <location>
        <begin position="60"/>
        <end position="128"/>
    </location>
</feature>
<keyword evidence="3" id="KW-0808">Transferase</keyword>
<dbReference type="InterPro" id="IPR007848">
    <property type="entry name" value="Small_mtfrase_dom"/>
</dbReference>
<evidence type="ECO:0000256" key="2">
    <source>
        <dbReference type="ARBA" id="ARBA00022603"/>
    </source>
</evidence>
<keyword evidence="9" id="KW-1185">Reference proteome</keyword>
<reference evidence="9" key="1">
    <citation type="submission" date="2023-01" db="EMBL/GenBank/DDBJ databases">
        <title>Key to firefly adult light organ development and bioluminescence: homeobox transcription factors regulate luciferase expression and transportation to peroxisome.</title>
        <authorList>
            <person name="Fu X."/>
        </authorList>
    </citation>
    <scope>NUCLEOTIDE SEQUENCE [LARGE SCALE GENOMIC DNA]</scope>
</reference>
<dbReference type="GO" id="GO:0032259">
    <property type="term" value="P:methylation"/>
    <property type="evidence" value="ECO:0007669"/>
    <property type="project" value="UniProtKB-KW"/>
</dbReference>
<dbReference type="InterPro" id="IPR040758">
    <property type="entry name" value="PrmC_N"/>
</dbReference>
<evidence type="ECO:0000256" key="4">
    <source>
        <dbReference type="ARBA" id="ARBA00022691"/>
    </source>
</evidence>
<dbReference type="Proteomes" id="UP001353858">
    <property type="component" value="Unassembled WGS sequence"/>
</dbReference>
<sequence>MNTISASSFKLLRYINLKLLMCNGKCEFHTFCGYQRQTFTSNSNSSLVNGKIGVSVNELFLKWKSTFIESDVSEPVESIQHILAHVLKTRNISIVHRQKNKILLPEEVERVTEYCQQRLKRVPIQYIIQEWDFRDLTLKMKPPVFIPRPETEMLVDIVLSEIDCKPINKILEFCCGSGAISIALLKSRPLLRAIALDKSIDACKLTETNAKLHCVLDRLKIINCDIRDNVQIGMEKYDVIVSNPPYVFEKDLYNLQPEIKLYEDCDAFNGGVDGLAVIKPILKASSLLLNYQGKLFMEVDSRHPLLITSWLQENKNNLKLNLVKTHKDFCSKDRFVKILKEY</sequence>
<dbReference type="GO" id="GO:0003676">
    <property type="term" value="F:nucleic acid binding"/>
    <property type="evidence" value="ECO:0007669"/>
    <property type="project" value="InterPro"/>
</dbReference>
<dbReference type="InterPro" id="IPR050320">
    <property type="entry name" value="N5-glutamine_MTase"/>
</dbReference>
<evidence type="ECO:0000259" key="7">
    <source>
        <dbReference type="Pfam" id="PF17827"/>
    </source>
</evidence>
<evidence type="ECO:0000259" key="6">
    <source>
        <dbReference type="Pfam" id="PF05175"/>
    </source>
</evidence>
<dbReference type="Gene3D" id="1.10.8.10">
    <property type="entry name" value="DNA helicase RuvA subunit, C-terminal domain"/>
    <property type="match status" value="1"/>
</dbReference>
<keyword evidence="2" id="KW-0489">Methyltransferase</keyword>
<dbReference type="InterPro" id="IPR004556">
    <property type="entry name" value="HemK-like"/>
</dbReference>
<comment type="caution">
    <text evidence="8">The sequence shown here is derived from an EMBL/GenBank/DDBJ whole genome shotgun (WGS) entry which is preliminary data.</text>
</comment>
<dbReference type="InterPro" id="IPR019874">
    <property type="entry name" value="RF_methyltr_PrmC"/>
</dbReference>
<dbReference type="NCBIfam" id="TIGR00536">
    <property type="entry name" value="hemK_fam"/>
    <property type="match status" value="1"/>
</dbReference>
<comment type="catalytic activity">
    <reaction evidence="5">
        <text>L-glutaminyl-[peptide chain release factor] + S-adenosyl-L-methionine = N(5)-methyl-L-glutaminyl-[peptide chain release factor] + S-adenosyl-L-homocysteine + H(+)</text>
        <dbReference type="Rhea" id="RHEA:42896"/>
        <dbReference type="Rhea" id="RHEA-COMP:10271"/>
        <dbReference type="Rhea" id="RHEA-COMP:10272"/>
        <dbReference type="ChEBI" id="CHEBI:15378"/>
        <dbReference type="ChEBI" id="CHEBI:30011"/>
        <dbReference type="ChEBI" id="CHEBI:57856"/>
        <dbReference type="ChEBI" id="CHEBI:59789"/>
        <dbReference type="ChEBI" id="CHEBI:61891"/>
        <dbReference type="EC" id="2.1.1.297"/>
    </reaction>
</comment>